<name>A0A183TQS8_SCHSO</name>
<protein>
    <submittedName>
        <fullName evidence="2">Rab-GAP TBC domain-containing protein</fullName>
    </submittedName>
</protein>
<dbReference type="AlphaFoldDB" id="A0A183TQS8"/>
<sequence>LELILRHWPWLVATLDPVSGKQASRHLSLREMEAYVEEFQQNQLHSSPNPELSGTFDEGDASRLISPIVATAAADPAVPAESAIREVRALFNRAQLFGPYSDPTASKPVSKPVAKPDKQTQQSATVEQDENGDGDGGVDLSCCSVTVAGDTPGGSSVQKTHF</sequence>
<organism evidence="2">
    <name type="scientific">Schistocephalus solidus</name>
    <name type="common">Tapeworm</name>
    <dbReference type="NCBI Taxonomy" id="70667"/>
    <lineage>
        <taxon>Eukaryota</taxon>
        <taxon>Metazoa</taxon>
        <taxon>Spiralia</taxon>
        <taxon>Lophotrochozoa</taxon>
        <taxon>Platyhelminthes</taxon>
        <taxon>Cestoda</taxon>
        <taxon>Eucestoda</taxon>
        <taxon>Diphyllobothriidea</taxon>
        <taxon>Diphyllobothriidae</taxon>
        <taxon>Schistocephalus</taxon>
    </lineage>
</organism>
<dbReference type="WBParaSite" id="SSLN_0001954301-mRNA-1">
    <property type="protein sequence ID" value="SSLN_0001954301-mRNA-1"/>
    <property type="gene ID" value="SSLN_0001954301"/>
</dbReference>
<feature type="compositionally biased region" description="Polar residues" evidence="1">
    <location>
        <begin position="153"/>
        <end position="162"/>
    </location>
</feature>
<feature type="region of interest" description="Disordered" evidence="1">
    <location>
        <begin position="97"/>
        <end position="162"/>
    </location>
</feature>
<proteinExistence type="predicted"/>
<accession>A0A183TQS8</accession>
<evidence type="ECO:0000313" key="2">
    <source>
        <dbReference type="WBParaSite" id="SSLN_0001954301-mRNA-1"/>
    </source>
</evidence>
<reference evidence="2" key="1">
    <citation type="submission" date="2016-06" db="UniProtKB">
        <authorList>
            <consortium name="WormBaseParasite"/>
        </authorList>
    </citation>
    <scope>IDENTIFICATION</scope>
</reference>
<evidence type="ECO:0000256" key="1">
    <source>
        <dbReference type="SAM" id="MobiDB-lite"/>
    </source>
</evidence>